<dbReference type="Proteomes" id="UP000460950">
    <property type="component" value="Unassembled WGS sequence"/>
</dbReference>
<dbReference type="EMBL" id="WDAL01000020">
    <property type="protein sequence ID" value="KAB6635142.1"/>
    <property type="molecule type" value="Genomic_DNA"/>
</dbReference>
<evidence type="ECO:0000313" key="14">
    <source>
        <dbReference type="Proteomes" id="UP000283429"/>
    </source>
</evidence>
<dbReference type="Proteomes" id="UP000266497">
    <property type="component" value="Unassembled WGS sequence"/>
</dbReference>
<organism evidence="2 11">
    <name type="scientific">Phocaeicola vulgatus</name>
    <name type="common">Bacteroides vulgatus</name>
    <dbReference type="NCBI Taxonomy" id="821"/>
    <lineage>
        <taxon>Bacteria</taxon>
        <taxon>Pseudomonadati</taxon>
        <taxon>Bacteroidota</taxon>
        <taxon>Bacteroidia</taxon>
        <taxon>Bacteroidales</taxon>
        <taxon>Bacteroidaceae</taxon>
        <taxon>Phocaeicola</taxon>
    </lineage>
</organism>
<dbReference type="GO" id="GO:0016887">
    <property type="term" value="F:ATP hydrolysis activity"/>
    <property type="evidence" value="ECO:0007669"/>
    <property type="project" value="InterPro"/>
</dbReference>
<dbReference type="AlphaFoldDB" id="A0A174FQM0"/>
<reference evidence="2 11" key="1">
    <citation type="submission" date="2015-09" db="EMBL/GenBank/DDBJ databases">
        <authorList>
            <consortium name="Pathogen Informatics"/>
        </authorList>
    </citation>
    <scope>NUCLEOTIDE SEQUENCE [LARGE SCALE GENOMIC DNA]</scope>
    <source>
        <strain evidence="2 11">2789STDY5834842</strain>
    </source>
</reference>
<evidence type="ECO:0000313" key="9">
    <source>
        <dbReference type="EMBL" id="RHD78717.1"/>
    </source>
</evidence>
<evidence type="ECO:0000313" key="10">
    <source>
        <dbReference type="EMBL" id="RHJ78184.1"/>
    </source>
</evidence>
<dbReference type="EMBL" id="QRMN01000013">
    <property type="protein sequence ID" value="RHJ78184.1"/>
    <property type="molecule type" value="Genomic_DNA"/>
</dbReference>
<evidence type="ECO:0000313" key="7">
    <source>
        <dbReference type="EMBL" id="RGJ91812.1"/>
    </source>
</evidence>
<dbReference type="EMBL" id="QSPP01000002">
    <property type="protein sequence ID" value="RGJ91812.1"/>
    <property type="molecule type" value="Genomic_DNA"/>
</dbReference>
<reference evidence="6 16" key="4">
    <citation type="submission" date="2019-09" db="EMBL/GenBank/DDBJ databases">
        <title>Commensal-derived Metabolites Govern Vibrio cholerae Pathogenesis in Host.</title>
        <authorList>
            <person name="Yoon S.S."/>
            <person name="Yoon M.Y."/>
        </authorList>
    </citation>
    <scope>NUCLEOTIDE SEQUENCE [LARGE SCALE GENOMIC DNA]</scope>
    <source>
        <strain evidence="6 16">VIC01</strain>
    </source>
</reference>
<dbReference type="EMBL" id="VULU01000002">
    <property type="protein sequence ID" value="MSS47074.1"/>
    <property type="molecule type" value="Genomic_DNA"/>
</dbReference>
<evidence type="ECO:0000313" key="15">
    <source>
        <dbReference type="Proteomes" id="UP000283958"/>
    </source>
</evidence>
<sequence length="264" mass="30546">MEIAYKYIQRFQVVRMWGRINLHWADLNNDVNILVGINGSGKTTLLNLIHDYYTGQKTKKEIAESLSGNAISSPVTYIRSFDIPANAKKKTESILLQDLKNIINQNGEGTSFFDYRMKMLNFPQEADKIRKRIETYFQVVNSFLGETNKEISIDPQSNSLVFLIKRLEGMQVITEDKIQLEQLSSGEKQILLILTTVFLQEEKPNVLLMDEPEISLHIGWQDKLIEKLRLLNPQCQLILTTHSPNIFVNGWEDKIIFIEDLEDR</sequence>
<gene>
    <name evidence="6" type="primary">recF_1</name>
    <name evidence="10" type="ORF">DW105_07500</name>
    <name evidence="9" type="ORF">DW783_13400</name>
    <name evidence="8" type="ORF">DWY53_05545</name>
    <name evidence="7" type="ORF">DXD46_01710</name>
    <name evidence="2" type="ORF">ERS852457_02157</name>
    <name evidence="5" type="ORF">FYJ30_01640</name>
    <name evidence="3" type="ORF">GAY01_10115</name>
    <name evidence="4" type="ORF">GAY12_11305</name>
    <name evidence="6" type="ORF">VIC01_01453</name>
</gene>
<evidence type="ECO:0000313" key="18">
    <source>
        <dbReference type="Proteomes" id="UP000460950"/>
    </source>
</evidence>
<dbReference type="InterPro" id="IPR003593">
    <property type="entry name" value="AAA+_ATPase"/>
</dbReference>
<reference evidence="12 13" key="2">
    <citation type="submission" date="2018-08" db="EMBL/GenBank/DDBJ databases">
        <title>A genome reference for cultivated species of the human gut microbiota.</title>
        <authorList>
            <person name="Zou Y."/>
            <person name="Xue W."/>
            <person name="Luo G."/>
        </authorList>
    </citation>
    <scope>NUCLEOTIDE SEQUENCE [LARGE SCALE GENOMIC DNA]</scope>
    <source>
        <strain evidence="8 13">AF25-30LB</strain>
        <strain evidence="10 15">AM09-18</strain>
        <strain evidence="9 14">AM30-40</strain>
        <strain evidence="7 12">TM05-16</strain>
    </source>
</reference>
<dbReference type="Proteomes" id="UP000260640">
    <property type="component" value="Unassembled WGS sequence"/>
</dbReference>
<dbReference type="GO" id="GO:0005524">
    <property type="term" value="F:ATP binding"/>
    <property type="evidence" value="ECO:0007669"/>
    <property type="project" value="UniProtKB-KW"/>
</dbReference>
<dbReference type="Pfam" id="PF13304">
    <property type="entry name" value="AAA_21"/>
    <property type="match status" value="1"/>
</dbReference>
<keyword evidence="3" id="KW-0547">Nucleotide-binding</keyword>
<dbReference type="Proteomes" id="UP000462015">
    <property type="component" value="Unassembled WGS sequence"/>
</dbReference>
<evidence type="ECO:0000313" key="16">
    <source>
        <dbReference type="Proteomes" id="UP000326091"/>
    </source>
</evidence>
<dbReference type="SMART" id="SM00382">
    <property type="entry name" value="AAA"/>
    <property type="match status" value="1"/>
</dbReference>
<dbReference type="PANTHER" id="PTHR43581">
    <property type="entry name" value="ATP/GTP PHOSPHATASE"/>
    <property type="match status" value="1"/>
</dbReference>
<reference evidence="17 19" key="3">
    <citation type="journal article" date="2019" name="Nat. Med.">
        <title>A library of human gut bacterial isolates paired with longitudinal multiomics data enables mechanistic microbiome research.</title>
        <authorList>
            <person name="Poyet M."/>
            <person name="Groussin M."/>
            <person name="Gibbons S.M."/>
            <person name="Avila-Pacheco J."/>
            <person name="Jiang X."/>
            <person name="Kearney S.M."/>
            <person name="Perrotta A.R."/>
            <person name="Berdy B."/>
            <person name="Zhao S."/>
            <person name="Lieberman T.D."/>
            <person name="Swanson P.K."/>
            <person name="Smith M."/>
            <person name="Roesemann S."/>
            <person name="Alexander J.E."/>
            <person name="Rich S.A."/>
            <person name="Livny J."/>
            <person name="Vlamakis H."/>
            <person name="Clish C."/>
            <person name="Bullock K."/>
            <person name="Deik A."/>
            <person name="Scott J."/>
            <person name="Pierce K.A."/>
            <person name="Xavier R.J."/>
            <person name="Alm E.J."/>
        </authorList>
    </citation>
    <scope>NUCLEOTIDE SEQUENCE [LARGE SCALE GENOMIC DNA]</scope>
    <source>
        <strain evidence="3 17">BIOML-A73</strain>
        <strain evidence="4 19">BIOML-A98</strain>
    </source>
</reference>
<name>A0A174FQM0_PHOVU</name>
<evidence type="ECO:0000313" key="8">
    <source>
        <dbReference type="EMBL" id="RGR41834.1"/>
    </source>
</evidence>
<dbReference type="PANTHER" id="PTHR43581:SF2">
    <property type="entry name" value="EXCINUCLEASE ATPASE SUBUNIT"/>
    <property type="match status" value="1"/>
</dbReference>
<feature type="domain" description="AAA+ ATPase" evidence="1">
    <location>
        <begin position="28"/>
        <end position="262"/>
    </location>
</feature>
<keyword evidence="3" id="KW-0067">ATP-binding</keyword>
<dbReference type="EMBL" id="CYZI01000011">
    <property type="protein sequence ID" value="CUO51178.1"/>
    <property type="molecule type" value="Genomic_DNA"/>
</dbReference>
<dbReference type="Gene3D" id="3.40.50.300">
    <property type="entry name" value="P-loop containing nucleotide triphosphate hydrolases"/>
    <property type="match status" value="1"/>
</dbReference>
<dbReference type="EMBL" id="WCZM01000013">
    <property type="protein sequence ID" value="KAB3571161.1"/>
    <property type="molecule type" value="Genomic_DNA"/>
</dbReference>
<evidence type="ECO:0000313" key="17">
    <source>
        <dbReference type="Proteomes" id="UP000433382"/>
    </source>
</evidence>
<protein>
    <submittedName>
        <fullName evidence="2">AAA ATPase</fullName>
    </submittedName>
    <submittedName>
        <fullName evidence="7">ATP-binding cassette domain-containing protein</fullName>
    </submittedName>
    <submittedName>
        <fullName evidence="3">ATP-binding protein</fullName>
    </submittedName>
    <submittedName>
        <fullName evidence="6">DNA replication and repair protein RecF</fullName>
    </submittedName>
</protein>
<dbReference type="RefSeq" id="WP_008671306.1">
    <property type="nucleotide sequence ID" value="NZ_CAXSKM010000013.1"/>
</dbReference>
<dbReference type="EMBL" id="QRUD01000012">
    <property type="protein sequence ID" value="RGR41834.1"/>
    <property type="molecule type" value="Genomic_DNA"/>
</dbReference>
<evidence type="ECO:0000313" key="19">
    <source>
        <dbReference type="Proteomes" id="UP000462015"/>
    </source>
</evidence>
<dbReference type="Proteomes" id="UP000433382">
    <property type="component" value="Unassembled WGS sequence"/>
</dbReference>
<proteinExistence type="predicted"/>
<dbReference type="SUPFAM" id="SSF52540">
    <property type="entry name" value="P-loop containing nucleoside triphosphate hydrolases"/>
    <property type="match status" value="1"/>
</dbReference>
<dbReference type="InterPro" id="IPR027417">
    <property type="entry name" value="P-loop_NTPase"/>
</dbReference>
<evidence type="ECO:0000313" key="6">
    <source>
        <dbReference type="EMBL" id="QEW35949.1"/>
    </source>
</evidence>
<dbReference type="Proteomes" id="UP000283958">
    <property type="component" value="Unassembled WGS sequence"/>
</dbReference>
<dbReference type="InterPro" id="IPR003959">
    <property type="entry name" value="ATPase_AAA_core"/>
</dbReference>
<evidence type="ECO:0000313" key="5">
    <source>
        <dbReference type="EMBL" id="MSS47074.1"/>
    </source>
</evidence>
<evidence type="ECO:0000313" key="13">
    <source>
        <dbReference type="Proteomes" id="UP000266497"/>
    </source>
</evidence>
<evidence type="ECO:0000259" key="1">
    <source>
        <dbReference type="SMART" id="SM00382"/>
    </source>
</evidence>
<dbReference type="Proteomes" id="UP000326091">
    <property type="component" value="Chromosome"/>
</dbReference>
<evidence type="ECO:0000313" key="3">
    <source>
        <dbReference type="EMBL" id="KAB3571161.1"/>
    </source>
</evidence>
<dbReference type="InterPro" id="IPR051396">
    <property type="entry name" value="Bact_Antivir_Def_Nuclease"/>
</dbReference>
<evidence type="ECO:0000313" key="12">
    <source>
        <dbReference type="Proteomes" id="UP000260640"/>
    </source>
</evidence>
<dbReference type="EMBL" id="CP043529">
    <property type="protein sequence ID" value="QEW35949.1"/>
    <property type="molecule type" value="Genomic_DNA"/>
</dbReference>
<dbReference type="EMBL" id="QSJM01000039">
    <property type="protein sequence ID" value="RHD78717.1"/>
    <property type="molecule type" value="Genomic_DNA"/>
</dbReference>
<reference evidence="5 18" key="5">
    <citation type="submission" date="2019-09" db="EMBL/GenBank/DDBJ databases">
        <title>In-depth cultivation of the pig gut microbiome towards novel bacterial diversity and tailored functional studies.</title>
        <authorList>
            <person name="Wylensek D."/>
            <person name="Hitch T.C.A."/>
            <person name="Clavel T."/>
        </authorList>
    </citation>
    <scope>NUCLEOTIDE SEQUENCE [LARGE SCALE GENOMIC DNA]</scope>
    <source>
        <strain evidence="5 18">WCA-389-WT-3C</strain>
    </source>
</reference>
<dbReference type="Proteomes" id="UP000283429">
    <property type="component" value="Unassembled WGS sequence"/>
</dbReference>
<evidence type="ECO:0000313" key="4">
    <source>
        <dbReference type="EMBL" id="KAB6635142.1"/>
    </source>
</evidence>
<dbReference type="Proteomes" id="UP000095333">
    <property type="component" value="Unassembled WGS sequence"/>
</dbReference>
<dbReference type="CDD" id="cd00267">
    <property type="entry name" value="ABC_ATPase"/>
    <property type="match status" value="1"/>
</dbReference>
<evidence type="ECO:0000313" key="11">
    <source>
        <dbReference type="Proteomes" id="UP000095333"/>
    </source>
</evidence>
<accession>A0A174FQM0</accession>
<evidence type="ECO:0000313" key="2">
    <source>
        <dbReference type="EMBL" id="CUO51178.1"/>
    </source>
</evidence>